<dbReference type="Gene3D" id="1.25.40.10">
    <property type="entry name" value="Tetratricopeptide repeat domain"/>
    <property type="match status" value="3"/>
</dbReference>
<keyword evidence="2" id="KW-0732">Signal</keyword>
<evidence type="ECO:0000313" key="3">
    <source>
        <dbReference type="EMBL" id="MBK8523343.1"/>
    </source>
</evidence>
<feature type="repeat" description="TPR" evidence="1">
    <location>
        <begin position="208"/>
        <end position="241"/>
    </location>
</feature>
<evidence type="ECO:0000256" key="2">
    <source>
        <dbReference type="SAM" id="SignalP"/>
    </source>
</evidence>
<dbReference type="PROSITE" id="PS50005">
    <property type="entry name" value="TPR"/>
    <property type="match status" value="1"/>
</dbReference>
<sequence>MKSIKGAAKEAVLAALAAAMALAFSSPVLAASEQAAPKPGTKPAKTKALSSAAKASTVPAGDVSGRPLGGQAVYQVLLGEIALQRGNADLAVSAYADLGYRTRDPKVLERATEVASVGRRFDIAYETAKLWVEADPESLTARQTLVAILVVLGRAEELGPQISILLEKDKANLADNLMRLNRMLARYQDKAAVYLMMEKVVAPYEGIAEAHYALATAAFHAGERPKALVEIRKALNLRPDWELAALFEAQVLARDSAAVALASLERFLEANPGAREVRLHLARGLIAEKRYPDARKHFDRLLADNPDSPELIYPVAILALQQNDVSTAEPLLRTLLQRGEPSEKGVAAFYLGQIAEDRQAYAEAVGYYRQVASGEQYATAQIRTAQLLIKQGETLAVAQEHLQTSAKRYPPAQTQFVVAEAQLLRDAGRDEEALALLDQVNAKQPDQAEVLYDAALLAEKLGRMNIVEANLRRVIELRPDNAHAYNALGYSLAERGIRLDEARQLIAKALELAPEDPFIMDSMGWVLYRQGDLQGALTFLEKAYAIKKDAEIAAHLGEVLWVLERREEAQKIWADAAKRHPGNAELKAVRAKFVR</sequence>
<gene>
    <name evidence="3" type="ORF">IPL58_03980</name>
</gene>
<keyword evidence="1" id="KW-0802">TPR repeat</keyword>
<feature type="chain" id="PRO_5039172668" evidence="2">
    <location>
        <begin position="31"/>
        <end position="595"/>
    </location>
</feature>
<dbReference type="EMBL" id="JADJUC010000003">
    <property type="protein sequence ID" value="MBK8523343.1"/>
    <property type="molecule type" value="Genomic_DNA"/>
</dbReference>
<protein>
    <submittedName>
        <fullName evidence="3">Tetratricopeptide repeat protein</fullName>
    </submittedName>
</protein>
<dbReference type="InterPro" id="IPR011990">
    <property type="entry name" value="TPR-like_helical_dom_sf"/>
</dbReference>
<evidence type="ECO:0000313" key="4">
    <source>
        <dbReference type="Proteomes" id="UP000886689"/>
    </source>
</evidence>
<feature type="signal peptide" evidence="2">
    <location>
        <begin position="1"/>
        <end position="30"/>
    </location>
</feature>
<dbReference type="Pfam" id="PF13432">
    <property type="entry name" value="TPR_16"/>
    <property type="match status" value="3"/>
</dbReference>
<comment type="caution">
    <text evidence="3">The sequence shown here is derived from an EMBL/GenBank/DDBJ whole genome shotgun (WGS) entry which is preliminary data.</text>
</comment>
<name>A0A9D7K0Q6_9PROT</name>
<dbReference type="SMART" id="SM00028">
    <property type="entry name" value="TPR"/>
    <property type="match status" value="5"/>
</dbReference>
<dbReference type="PANTHER" id="PTHR12558">
    <property type="entry name" value="CELL DIVISION CYCLE 16,23,27"/>
    <property type="match status" value="1"/>
</dbReference>
<dbReference type="SUPFAM" id="SSF48452">
    <property type="entry name" value="TPR-like"/>
    <property type="match status" value="2"/>
</dbReference>
<dbReference type="Proteomes" id="UP000886689">
    <property type="component" value="Unassembled WGS sequence"/>
</dbReference>
<proteinExistence type="predicted"/>
<dbReference type="InterPro" id="IPR019734">
    <property type="entry name" value="TPR_rpt"/>
</dbReference>
<dbReference type="AlphaFoldDB" id="A0A9D7K0Q6"/>
<dbReference type="PANTHER" id="PTHR12558:SF13">
    <property type="entry name" value="CELL DIVISION CYCLE PROTEIN 27 HOMOLOG"/>
    <property type="match status" value="1"/>
</dbReference>
<dbReference type="Pfam" id="PF14559">
    <property type="entry name" value="TPR_19"/>
    <property type="match status" value="2"/>
</dbReference>
<organism evidence="3 4">
    <name type="scientific">Candidatus Proximibacter danicus</name>
    <dbReference type="NCBI Taxonomy" id="2954365"/>
    <lineage>
        <taxon>Bacteria</taxon>
        <taxon>Pseudomonadati</taxon>
        <taxon>Pseudomonadota</taxon>
        <taxon>Betaproteobacteria</taxon>
        <taxon>Candidatus Proximibacter</taxon>
    </lineage>
</organism>
<evidence type="ECO:0000256" key="1">
    <source>
        <dbReference type="PROSITE-ProRule" id="PRU00339"/>
    </source>
</evidence>
<accession>A0A9D7K0Q6</accession>
<reference evidence="3" key="1">
    <citation type="submission" date="2020-10" db="EMBL/GenBank/DDBJ databases">
        <title>Connecting structure to function with the recovery of over 1000 high-quality activated sludge metagenome-assembled genomes encoding full-length rRNA genes using long-read sequencing.</title>
        <authorList>
            <person name="Singleton C.M."/>
            <person name="Petriglieri F."/>
            <person name="Kristensen J.M."/>
            <person name="Kirkegaard R.H."/>
            <person name="Michaelsen T.Y."/>
            <person name="Andersen M.H."/>
            <person name="Karst S.M."/>
            <person name="Dueholm M.S."/>
            <person name="Nielsen P.H."/>
            <person name="Albertsen M."/>
        </authorList>
    </citation>
    <scope>NUCLEOTIDE SEQUENCE</scope>
    <source>
        <strain evidence="3">Hirt_18-Q3-R61-65_BATAC.395</strain>
    </source>
</reference>